<dbReference type="AlphaFoldDB" id="A0AAP2GND6"/>
<evidence type="ECO:0000256" key="2">
    <source>
        <dbReference type="SAM" id="Phobius"/>
    </source>
</evidence>
<gene>
    <name evidence="3" type="ORF">KK083_07895</name>
</gene>
<comment type="caution">
    <text evidence="3">The sequence shown here is derived from an EMBL/GenBank/DDBJ whole genome shotgun (WGS) entry which is preliminary data.</text>
</comment>
<name>A0AAP2GND6_9BACT</name>
<protein>
    <submittedName>
        <fullName evidence="3">Uncharacterized protein</fullName>
    </submittedName>
</protein>
<keyword evidence="4" id="KW-1185">Reference proteome</keyword>
<evidence type="ECO:0000313" key="4">
    <source>
        <dbReference type="Proteomes" id="UP001319200"/>
    </source>
</evidence>
<feature type="transmembrane region" description="Helical" evidence="2">
    <location>
        <begin position="95"/>
        <end position="117"/>
    </location>
</feature>
<feature type="region of interest" description="Disordered" evidence="1">
    <location>
        <begin position="234"/>
        <end position="298"/>
    </location>
</feature>
<feature type="transmembrane region" description="Helical" evidence="2">
    <location>
        <begin position="27"/>
        <end position="47"/>
    </location>
</feature>
<evidence type="ECO:0000256" key="1">
    <source>
        <dbReference type="SAM" id="MobiDB-lite"/>
    </source>
</evidence>
<keyword evidence="2" id="KW-0472">Membrane</keyword>
<organism evidence="3 4">
    <name type="scientific">Chryseosolibacter histidini</name>
    <dbReference type="NCBI Taxonomy" id="2782349"/>
    <lineage>
        <taxon>Bacteria</taxon>
        <taxon>Pseudomonadati</taxon>
        <taxon>Bacteroidota</taxon>
        <taxon>Cytophagia</taxon>
        <taxon>Cytophagales</taxon>
        <taxon>Chryseotaleaceae</taxon>
        <taxon>Chryseosolibacter</taxon>
    </lineage>
</organism>
<accession>A0AAP2GND6</accession>
<keyword evidence="2" id="KW-1133">Transmembrane helix</keyword>
<dbReference type="RefSeq" id="WP_254162237.1">
    <property type="nucleotide sequence ID" value="NZ_JAHESF010000006.1"/>
</dbReference>
<keyword evidence="2" id="KW-0812">Transmembrane</keyword>
<reference evidence="3 4" key="1">
    <citation type="submission" date="2021-05" db="EMBL/GenBank/DDBJ databases">
        <title>A Polyphasic approach of four new species of the genus Ohtaekwangia: Ohtaekwangia histidinii sp. nov., Ohtaekwangia cretensis sp. nov., Ohtaekwangia indiensis sp. nov., Ohtaekwangia reichenbachii sp. nov. from diverse environment.</title>
        <authorList>
            <person name="Octaviana S."/>
        </authorList>
    </citation>
    <scope>NUCLEOTIDE SEQUENCE [LARGE SCALE GENOMIC DNA]</scope>
    <source>
        <strain evidence="3 4">PWU4</strain>
    </source>
</reference>
<feature type="compositionally biased region" description="Low complexity" evidence="1">
    <location>
        <begin position="234"/>
        <end position="256"/>
    </location>
</feature>
<feature type="transmembrane region" description="Helical" evidence="2">
    <location>
        <begin position="68"/>
        <end position="89"/>
    </location>
</feature>
<evidence type="ECO:0000313" key="3">
    <source>
        <dbReference type="EMBL" id="MBT1696790.1"/>
    </source>
</evidence>
<proteinExistence type="predicted"/>
<dbReference type="Proteomes" id="UP001319200">
    <property type="component" value="Unassembled WGS sequence"/>
</dbReference>
<dbReference type="EMBL" id="JAHESF010000006">
    <property type="protein sequence ID" value="MBT1696790.1"/>
    <property type="molecule type" value="Genomic_DNA"/>
</dbReference>
<sequence>MDTEKELTSLDKFLLEVEKVIPIIDKLIPMILSLSMVLGFIILHKWYRRRLGAASTPEEKSRLIQFGVLLYSTYGFVFLLFFNGAVIYYVSDQNFLYDMAVALIVSWVVVLIGYYAWALYFYNINYGWTDDDWNRYEDARANNPVAAEGPPEKNPFAGESLGLPPGTIRGTIALTVLISGLSFVIAALSMSSSVPPNAVVVDNFEFFKKAFLMMIAFYFGTKSLEILQGSGSKTESAETSTSSASSPAAIPVTTPSQVATPRPSLPALPMHTEMPGDESGAVSPENMQSSFHVPGSKG</sequence>